<name>A0A059AJB3_EUCGR</name>
<dbReference type="InParanoid" id="A0A059AJB3"/>
<accession>A0A059AJB3</accession>
<dbReference type="EMBL" id="KK198762">
    <property type="protein sequence ID" value="KCW53913.1"/>
    <property type="molecule type" value="Genomic_DNA"/>
</dbReference>
<gene>
    <name evidence="1" type="ORF">EUGRSUZ_J03125</name>
</gene>
<evidence type="ECO:0000313" key="1">
    <source>
        <dbReference type="EMBL" id="KCW53913.1"/>
    </source>
</evidence>
<protein>
    <submittedName>
        <fullName evidence="1">Uncharacterized protein</fullName>
    </submittedName>
</protein>
<dbReference type="AlphaFoldDB" id="A0A059AJB3"/>
<organism evidence="1">
    <name type="scientific">Eucalyptus grandis</name>
    <name type="common">Flooded gum</name>
    <dbReference type="NCBI Taxonomy" id="71139"/>
    <lineage>
        <taxon>Eukaryota</taxon>
        <taxon>Viridiplantae</taxon>
        <taxon>Streptophyta</taxon>
        <taxon>Embryophyta</taxon>
        <taxon>Tracheophyta</taxon>
        <taxon>Spermatophyta</taxon>
        <taxon>Magnoliopsida</taxon>
        <taxon>eudicotyledons</taxon>
        <taxon>Gunneridae</taxon>
        <taxon>Pentapetalae</taxon>
        <taxon>rosids</taxon>
        <taxon>malvids</taxon>
        <taxon>Myrtales</taxon>
        <taxon>Myrtaceae</taxon>
        <taxon>Myrtoideae</taxon>
        <taxon>Eucalypteae</taxon>
        <taxon>Eucalyptus</taxon>
    </lineage>
</organism>
<proteinExistence type="predicted"/>
<sequence length="74" mass="8635">MFKSTGLGFPRVRTHLLPLFSVLTCHHAFGRIDSKHPDFTCHYILFLPQMNKCQLNAQMETILYRKYICTICST</sequence>
<dbReference type="Gramene" id="KCW53913">
    <property type="protein sequence ID" value="KCW53913"/>
    <property type="gene ID" value="EUGRSUZ_J03125"/>
</dbReference>
<reference evidence="1" key="1">
    <citation type="submission" date="2013-07" db="EMBL/GenBank/DDBJ databases">
        <title>The genome of Eucalyptus grandis.</title>
        <authorList>
            <person name="Schmutz J."/>
            <person name="Hayes R."/>
            <person name="Myburg A."/>
            <person name="Tuskan G."/>
            <person name="Grattapaglia D."/>
            <person name="Rokhsar D.S."/>
        </authorList>
    </citation>
    <scope>NUCLEOTIDE SEQUENCE</scope>
    <source>
        <tissue evidence="1">Leaf extractions</tissue>
    </source>
</reference>